<reference evidence="4 6" key="1">
    <citation type="submission" date="2018-09" db="EMBL/GenBank/DDBJ databases">
        <title>Murine metabolic-syndrome-specific gut microbial biobank.</title>
        <authorList>
            <person name="Liu C."/>
        </authorList>
    </citation>
    <scope>NUCLEOTIDE SEQUENCE [LARGE SCALE GENOMIC DNA]</scope>
    <source>
        <strain evidence="4 6">8-P5</strain>
    </source>
</reference>
<evidence type="ECO:0000256" key="2">
    <source>
        <dbReference type="SAM" id="SignalP"/>
    </source>
</evidence>
<protein>
    <submittedName>
        <fullName evidence="4">Flavodoxin</fullName>
    </submittedName>
</protein>
<feature type="signal peptide" evidence="2">
    <location>
        <begin position="1"/>
        <end position="23"/>
    </location>
</feature>
<keyword evidence="2" id="KW-0732">Signal</keyword>
<dbReference type="PANTHER" id="PTHR39201">
    <property type="entry name" value="EXPORTED PROTEIN-RELATED"/>
    <property type="match status" value="1"/>
</dbReference>
<evidence type="ECO:0000259" key="3">
    <source>
        <dbReference type="Pfam" id="PF12682"/>
    </source>
</evidence>
<evidence type="ECO:0000313" key="4">
    <source>
        <dbReference type="EMBL" id="RLT73146.1"/>
    </source>
</evidence>
<dbReference type="Proteomes" id="UP000278164">
    <property type="component" value="Unassembled WGS sequence"/>
</dbReference>
<dbReference type="EMBL" id="RAYI01000021">
    <property type="protein sequence ID" value="RLT73146.1"/>
    <property type="molecule type" value="Genomic_DNA"/>
</dbReference>
<comment type="caution">
    <text evidence="4">The sequence shown here is derived from an EMBL/GenBank/DDBJ whole genome shotgun (WGS) entry which is preliminary data.</text>
</comment>
<dbReference type="SUPFAM" id="SSF52218">
    <property type="entry name" value="Flavoproteins"/>
    <property type="match status" value="1"/>
</dbReference>
<feature type="chain" id="PRO_5033798345" evidence="2">
    <location>
        <begin position="24"/>
        <end position="203"/>
    </location>
</feature>
<proteinExistence type="predicted"/>
<dbReference type="Pfam" id="PF12682">
    <property type="entry name" value="Flavodoxin_4"/>
    <property type="match status" value="1"/>
</dbReference>
<dbReference type="EMBL" id="SRYM01000013">
    <property type="protein sequence ID" value="TGY59376.1"/>
    <property type="molecule type" value="Genomic_DNA"/>
</dbReference>
<gene>
    <name evidence="4" type="ORF">D7V78_12160</name>
    <name evidence="5" type="ORF">E5342_06640</name>
</gene>
<evidence type="ECO:0000256" key="1">
    <source>
        <dbReference type="SAM" id="MobiDB-lite"/>
    </source>
</evidence>
<dbReference type="InterPro" id="IPR029039">
    <property type="entry name" value="Flavoprotein-like_sf"/>
</dbReference>
<feature type="domain" description="Flavodoxin-like" evidence="3">
    <location>
        <begin position="35"/>
        <end position="185"/>
    </location>
</feature>
<dbReference type="Proteomes" id="UP000310032">
    <property type="component" value="Unassembled WGS sequence"/>
</dbReference>
<dbReference type="InterPro" id="IPR008254">
    <property type="entry name" value="Flavodoxin/NO_synth"/>
</dbReference>
<dbReference type="Gene3D" id="3.40.50.360">
    <property type="match status" value="1"/>
</dbReference>
<reference evidence="5 7" key="2">
    <citation type="submission" date="2019-04" db="EMBL/GenBank/DDBJ databases">
        <title>Microbes associate with the intestines of laboratory mice.</title>
        <authorList>
            <person name="Navarre W."/>
            <person name="Wong E."/>
            <person name="Huang K."/>
            <person name="Tropini C."/>
            <person name="Ng K."/>
            <person name="Yu B."/>
        </authorList>
    </citation>
    <scope>NUCLEOTIDE SEQUENCE [LARGE SCALE GENOMIC DNA]</scope>
    <source>
        <strain evidence="5 7">NM39_I3</strain>
    </source>
</reference>
<evidence type="ECO:0000313" key="6">
    <source>
        <dbReference type="Proteomes" id="UP000278164"/>
    </source>
</evidence>
<dbReference type="AlphaFoldDB" id="A0A3L7ZMT7"/>
<evidence type="ECO:0000313" key="5">
    <source>
        <dbReference type="EMBL" id="TGY59376.1"/>
    </source>
</evidence>
<name>A0A3L7ZMT7_PARDI</name>
<dbReference type="GO" id="GO:0010181">
    <property type="term" value="F:FMN binding"/>
    <property type="evidence" value="ECO:0007669"/>
    <property type="project" value="InterPro"/>
</dbReference>
<feature type="region of interest" description="Disordered" evidence="1">
    <location>
        <begin position="182"/>
        <end position="203"/>
    </location>
</feature>
<dbReference type="OrthoDB" id="9806505at2"/>
<organism evidence="4 6">
    <name type="scientific">Parabacteroides distasonis</name>
    <dbReference type="NCBI Taxonomy" id="823"/>
    <lineage>
        <taxon>Bacteria</taxon>
        <taxon>Pseudomonadati</taxon>
        <taxon>Bacteroidota</taxon>
        <taxon>Bacteroidia</taxon>
        <taxon>Bacteroidales</taxon>
        <taxon>Tannerellaceae</taxon>
        <taxon>Parabacteroides</taxon>
    </lineage>
</organism>
<evidence type="ECO:0000313" key="7">
    <source>
        <dbReference type="Proteomes" id="UP000310032"/>
    </source>
</evidence>
<sequence length="203" mass="22676">MKKIQIILTALCACGIFSFAQNAVSQDYTMKNKNVLVAYFSRTGENYNVGKISKGNTHIIAEMIAEETGGKLFQIEPVNPYPDEYNACVDIAKTEKENKSRPVIKGDIAVEKYDVIYIGYPNWWGDMPMPVYTFIEKHDWQGKTVIPFCTHEGSGLSDTENKIKKACDGATVLNGLAIRGTTAQKSQEQARKTTKGWQANHSR</sequence>
<dbReference type="PANTHER" id="PTHR39201:SF1">
    <property type="entry name" value="FLAVODOXIN-LIKE DOMAIN-CONTAINING PROTEIN"/>
    <property type="match status" value="1"/>
</dbReference>
<accession>A0A3L7ZMT7</accession>